<keyword evidence="2" id="KW-0645">Protease</keyword>
<dbReference type="InterPro" id="IPR003653">
    <property type="entry name" value="Peptidase_C48_C"/>
</dbReference>
<keyword evidence="5" id="KW-0472">Membrane</keyword>
<dbReference type="Gene3D" id="3.40.395.10">
    <property type="entry name" value="Adenoviral Proteinase, Chain A"/>
    <property type="match status" value="1"/>
</dbReference>
<dbReference type="Proteomes" id="UP000583929">
    <property type="component" value="Unassembled WGS sequence"/>
</dbReference>
<dbReference type="InterPro" id="IPR015410">
    <property type="entry name" value="DUF1985"/>
</dbReference>
<dbReference type="EMBL" id="JAATIQ010000022">
    <property type="protein sequence ID" value="KAF4399078.1"/>
    <property type="molecule type" value="Genomic_DNA"/>
</dbReference>
<name>A0A7J6HWK8_CANSA</name>
<gene>
    <name evidence="7" type="ORF">G4B88_023672</name>
</gene>
<keyword evidence="8" id="KW-1185">Reference proteome</keyword>
<evidence type="ECO:0000313" key="7">
    <source>
        <dbReference type="EMBL" id="KAF4399078.1"/>
    </source>
</evidence>
<feature type="compositionally biased region" description="Polar residues" evidence="4">
    <location>
        <begin position="1"/>
        <end position="11"/>
    </location>
</feature>
<keyword evidence="5" id="KW-0812">Transmembrane</keyword>
<evidence type="ECO:0000313" key="8">
    <source>
        <dbReference type="Proteomes" id="UP000583929"/>
    </source>
</evidence>
<evidence type="ECO:0000256" key="1">
    <source>
        <dbReference type="ARBA" id="ARBA00005234"/>
    </source>
</evidence>
<evidence type="ECO:0000259" key="6">
    <source>
        <dbReference type="PROSITE" id="PS50600"/>
    </source>
</evidence>
<dbReference type="GO" id="GO:0008234">
    <property type="term" value="F:cysteine-type peptidase activity"/>
    <property type="evidence" value="ECO:0007669"/>
    <property type="project" value="InterPro"/>
</dbReference>
<organism evidence="7 8">
    <name type="scientific">Cannabis sativa</name>
    <name type="common">Hemp</name>
    <name type="synonym">Marijuana</name>
    <dbReference type="NCBI Taxonomy" id="3483"/>
    <lineage>
        <taxon>Eukaryota</taxon>
        <taxon>Viridiplantae</taxon>
        <taxon>Streptophyta</taxon>
        <taxon>Embryophyta</taxon>
        <taxon>Tracheophyta</taxon>
        <taxon>Spermatophyta</taxon>
        <taxon>Magnoliopsida</taxon>
        <taxon>eudicotyledons</taxon>
        <taxon>Gunneridae</taxon>
        <taxon>Pentapetalae</taxon>
        <taxon>rosids</taxon>
        <taxon>fabids</taxon>
        <taxon>Rosales</taxon>
        <taxon>Cannabaceae</taxon>
        <taxon>Cannabis</taxon>
    </lineage>
</organism>
<dbReference type="Pfam" id="PF09331">
    <property type="entry name" value="DUF1985"/>
    <property type="match status" value="1"/>
</dbReference>
<accession>A0A7J6HWK8</accession>
<dbReference type="AlphaFoldDB" id="A0A7J6HWK8"/>
<comment type="similarity">
    <text evidence="1">Belongs to the peptidase C48 family.</text>
</comment>
<sequence length="928" mass="106764">MESTSDASTTIPTPPNEHEQNLNLHGTIINDLELTLCDHHELEFNLNDHKRPLRSHTVAQMPKTILTTELPCIPRAITTNTAAKSKVTIKSPLSVIGQIKNWLTKSDQDVFKHYSQLGRFLDLDTKGLFPGTLVNQIVLRRVDCQKRHELWFLINGKPVRFSLQEFAIVSGLYTDGGPTPEEMELVSSKNKLKEKYFKNMMSIKVTDVANALDSISRESKTRDRVKLCFIYLLSAFLIMPSPSSAIDLEWLQLVDNLPIFDNYCWGKLAYEKIIEQITKKDMKNNPSEKDIKWNLFSCPWIFLIFFIIWICEAMPKLGEMVGQRVPGNHIPRWLGWKINDKHKNVTVTRLSEVIENNTEFFVRPTLAPTSKEKAELFYERLGSYEDNEDDVIDQISSFLVGDVILRNQQCVAPHVEPPSSNVGQSNMEPPSSDFEHPTNDVEPPQFTQIPQQSHLHPSSQPPSSYDARNDLLESVKCLIAEQEKLHKSRYEEIERVNRERYETIMTTISDHAYLNTVRHETILTKLDDLTRIFRPIAAQFSGAGGEKTTENNQQDSPSHAHFFGDGFVTPARERNMEGDQVSTLVGEKTVENTTSNFPTQLTENEVTTQSHVSANSYETPPSIIYEGVNYEEPGDEVEQIVRDGRPLRLRKRAASLKSPFTPWPRKRRYSKLEPPTFDPFRQPIEEDVQAFFRWYNGDTNGRRTIRCGQTSHDRSFFEILLAKQRKRMDKFYNIFPKDICILTDEFGQRVRALYKESREENNNVCKTNEELMMFVEGTRPIRGRIWSDVNYFYVPWHDDKHWMLVVVDRHSWTILIYDSIPDHWISIEAMKKSVEPLAAYFPFLLKNSCHIGSLHHQCSDLMSIKVAPANTVPLNKRTGDCGVFMLKTTEMHIAGKCNESATMLLNDDNIDTYRKAYAVQLYVGSADP</sequence>
<protein>
    <recommendedName>
        <fullName evidence="6">Ubiquitin-like protease family profile domain-containing protein</fullName>
    </recommendedName>
</protein>
<evidence type="ECO:0000256" key="4">
    <source>
        <dbReference type="SAM" id="MobiDB-lite"/>
    </source>
</evidence>
<keyword evidence="3" id="KW-0378">Hydrolase</keyword>
<dbReference type="PANTHER" id="PTHR48449">
    <property type="entry name" value="DUF1985 DOMAIN-CONTAINING PROTEIN"/>
    <property type="match status" value="1"/>
</dbReference>
<reference evidence="7 8" key="1">
    <citation type="journal article" date="2020" name="bioRxiv">
        <title>Sequence and annotation of 42 cannabis genomes reveals extensive copy number variation in cannabinoid synthesis and pathogen resistance genes.</title>
        <authorList>
            <person name="Mckernan K.J."/>
            <person name="Helbert Y."/>
            <person name="Kane L.T."/>
            <person name="Ebling H."/>
            <person name="Zhang L."/>
            <person name="Liu B."/>
            <person name="Eaton Z."/>
            <person name="Mclaughlin S."/>
            <person name="Kingan S."/>
            <person name="Baybayan P."/>
            <person name="Concepcion G."/>
            <person name="Jordan M."/>
            <person name="Riva A."/>
            <person name="Barbazuk W."/>
            <person name="Harkins T."/>
        </authorList>
    </citation>
    <scope>NUCLEOTIDE SEQUENCE [LARGE SCALE GENOMIC DNA]</scope>
    <source>
        <strain evidence="8">cv. Jamaican Lion 4</strain>
        <tissue evidence="7">Leaf</tissue>
    </source>
</reference>
<dbReference type="SUPFAM" id="SSF54001">
    <property type="entry name" value="Cysteine proteinases"/>
    <property type="match status" value="1"/>
</dbReference>
<dbReference type="GO" id="GO:0006508">
    <property type="term" value="P:proteolysis"/>
    <property type="evidence" value="ECO:0007669"/>
    <property type="project" value="UniProtKB-KW"/>
</dbReference>
<dbReference type="InterPro" id="IPR038765">
    <property type="entry name" value="Papain-like_cys_pep_sf"/>
</dbReference>
<feature type="region of interest" description="Disordered" evidence="4">
    <location>
        <begin position="1"/>
        <end position="21"/>
    </location>
</feature>
<dbReference type="PANTHER" id="PTHR48449:SF1">
    <property type="entry name" value="DUF1985 DOMAIN-CONTAINING PROTEIN"/>
    <property type="match status" value="1"/>
</dbReference>
<evidence type="ECO:0000256" key="5">
    <source>
        <dbReference type="SAM" id="Phobius"/>
    </source>
</evidence>
<comment type="caution">
    <text evidence="7">The sequence shown here is derived from an EMBL/GenBank/DDBJ whole genome shotgun (WGS) entry which is preliminary data.</text>
</comment>
<feature type="region of interest" description="Disordered" evidence="4">
    <location>
        <begin position="542"/>
        <end position="561"/>
    </location>
</feature>
<proteinExistence type="inferred from homology"/>
<evidence type="ECO:0000256" key="2">
    <source>
        <dbReference type="ARBA" id="ARBA00022670"/>
    </source>
</evidence>
<dbReference type="Pfam" id="PF02902">
    <property type="entry name" value="Peptidase_C48"/>
    <property type="match status" value="1"/>
</dbReference>
<keyword evidence="5" id="KW-1133">Transmembrane helix</keyword>
<feature type="transmembrane region" description="Helical" evidence="5">
    <location>
        <begin position="291"/>
        <end position="311"/>
    </location>
</feature>
<feature type="region of interest" description="Disordered" evidence="4">
    <location>
        <begin position="414"/>
        <end position="467"/>
    </location>
</feature>
<feature type="domain" description="Ubiquitin-like protease family profile" evidence="6">
    <location>
        <begin position="724"/>
        <end position="892"/>
    </location>
</feature>
<feature type="compositionally biased region" description="Polar residues" evidence="4">
    <location>
        <begin position="418"/>
        <end position="429"/>
    </location>
</feature>
<evidence type="ECO:0000256" key="3">
    <source>
        <dbReference type="ARBA" id="ARBA00022801"/>
    </source>
</evidence>
<dbReference type="PROSITE" id="PS50600">
    <property type="entry name" value="ULP_PROTEASE"/>
    <property type="match status" value="1"/>
</dbReference>
<feature type="compositionally biased region" description="Low complexity" evidence="4">
    <location>
        <begin position="448"/>
        <end position="464"/>
    </location>
</feature>